<dbReference type="EMBL" id="FNNG01000002">
    <property type="protein sequence ID" value="SDW37535.1"/>
    <property type="molecule type" value="Genomic_DNA"/>
</dbReference>
<dbReference type="Proteomes" id="UP000198828">
    <property type="component" value="Unassembled WGS sequence"/>
</dbReference>
<dbReference type="InterPro" id="IPR015944">
    <property type="entry name" value="Gly-tRNA-synth_bsu"/>
</dbReference>
<dbReference type="GO" id="GO:0004820">
    <property type="term" value="F:glycine-tRNA ligase activity"/>
    <property type="evidence" value="ECO:0007669"/>
    <property type="project" value="UniProtKB-UniRule"/>
</dbReference>
<organism evidence="12 13">
    <name type="scientific">Tepidimicrobium xylanilyticum</name>
    <dbReference type="NCBI Taxonomy" id="1123352"/>
    <lineage>
        <taxon>Bacteria</taxon>
        <taxon>Bacillati</taxon>
        <taxon>Bacillota</taxon>
        <taxon>Tissierellia</taxon>
        <taxon>Tissierellales</taxon>
        <taxon>Tepidimicrobiaceae</taxon>
        <taxon>Tepidimicrobium</taxon>
    </lineage>
</organism>
<keyword evidence="3 10" id="KW-0963">Cytoplasm</keyword>
<keyword evidence="13" id="KW-1185">Reference proteome</keyword>
<evidence type="ECO:0000313" key="13">
    <source>
        <dbReference type="Proteomes" id="UP000198828"/>
    </source>
</evidence>
<dbReference type="PROSITE" id="PS50861">
    <property type="entry name" value="AA_TRNA_LIGASE_II_GLYAB"/>
    <property type="match status" value="1"/>
</dbReference>
<evidence type="ECO:0000256" key="5">
    <source>
        <dbReference type="ARBA" id="ARBA00022741"/>
    </source>
</evidence>
<comment type="catalytic activity">
    <reaction evidence="9 10">
        <text>tRNA(Gly) + glycine + ATP = glycyl-tRNA(Gly) + AMP + diphosphate</text>
        <dbReference type="Rhea" id="RHEA:16013"/>
        <dbReference type="Rhea" id="RHEA-COMP:9664"/>
        <dbReference type="Rhea" id="RHEA-COMP:9683"/>
        <dbReference type="ChEBI" id="CHEBI:30616"/>
        <dbReference type="ChEBI" id="CHEBI:33019"/>
        <dbReference type="ChEBI" id="CHEBI:57305"/>
        <dbReference type="ChEBI" id="CHEBI:78442"/>
        <dbReference type="ChEBI" id="CHEBI:78522"/>
        <dbReference type="ChEBI" id="CHEBI:456215"/>
        <dbReference type="EC" id="6.1.1.14"/>
    </reaction>
</comment>
<evidence type="ECO:0000256" key="1">
    <source>
        <dbReference type="ARBA" id="ARBA00004496"/>
    </source>
</evidence>
<keyword evidence="4 10" id="KW-0436">Ligase</keyword>
<accession>A0A1H2T1F4</accession>
<dbReference type="Pfam" id="PF05746">
    <property type="entry name" value="DALR_1"/>
    <property type="match status" value="1"/>
</dbReference>
<evidence type="ECO:0000259" key="11">
    <source>
        <dbReference type="Pfam" id="PF05746"/>
    </source>
</evidence>
<dbReference type="GO" id="GO:0004814">
    <property type="term" value="F:arginine-tRNA ligase activity"/>
    <property type="evidence" value="ECO:0007669"/>
    <property type="project" value="InterPro"/>
</dbReference>
<name>A0A1H2T1F4_9FIRM</name>
<dbReference type="InterPro" id="IPR006194">
    <property type="entry name" value="Gly-tRNA-synth_heterodimer"/>
</dbReference>
<evidence type="ECO:0000256" key="8">
    <source>
        <dbReference type="ARBA" id="ARBA00023146"/>
    </source>
</evidence>
<evidence type="ECO:0000256" key="10">
    <source>
        <dbReference type="HAMAP-Rule" id="MF_00255"/>
    </source>
</evidence>
<comment type="subunit">
    <text evidence="10">Tetramer of two alpha and two beta subunits.</text>
</comment>
<gene>
    <name evidence="10" type="primary">glyS</name>
    <name evidence="12" type="ORF">SAMN05660923_00604</name>
</gene>
<comment type="similarity">
    <text evidence="2 10">Belongs to the class-II aminoacyl-tRNA synthetase family.</text>
</comment>
<dbReference type="GO" id="GO:0006420">
    <property type="term" value="P:arginyl-tRNA aminoacylation"/>
    <property type="evidence" value="ECO:0007669"/>
    <property type="project" value="InterPro"/>
</dbReference>
<dbReference type="NCBIfam" id="TIGR00211">
    <property type="entry name" value="glyS"/>
    <property type="match status" value="1"/>
</dbReference>
<keyword evidence="6 10" id="KW-0067">ATP-binding</keyword>
<evidence type="ECO:0000256" key="2">
    <source>
        <dbReference type="ARBA" id="ARBA00008226"/>
    </source>
</evidence>
<evidence type="ECO:0000256" key="4">
    <source>
        <dbReference type="ARBA" id="ARBA00022598"/>
    </source>
</evidence>
<dbReference type="PANTHER" id="PTHR30075:SF2">
    <property type="entry name" value="GLYCINE--TRNA LIGASE, CHLOROPLASTIC_MITOCHONDRIAL 2"/>
    <property type="match status" value="1"/>
</dbReference>
<evidence type="ECO:0000313" key="12">
    <source>
        <dbReference type="EMBL" id="SDW37535.1"/>
    </source>
</evidence>
<dbReference type="Pfam" id="PF02092">
    <property type="entry name" value="tRNA_synt_2f"/>
    <property type="match status" value="1"/>
</dbReference>
<proteinExistence type="inferred from homology"/>
<dbReference type="SUPFAM" id="SSF109604">
    <property type="entry name" value="HD-domain/PDEase-like"/>
    <property type="match status" value="1"/>
</dbReference>
<reference evidence="12 13" key="1">
    <citation type="submission" date="2016-10" db="EMBL/GenBank/DDBJ databases">
        <authorList>
            <person name="de Groot N.N."/>
        </authorList>
    </citation>
    <scope>NUCLEOTIDE SEQUENCE [LARGE SCALE GENOMIC DNA]</scope>
    <source>
        <strain evidence="12 13">DSM 23310</strain>
    </source>
</reference>
<dbReference type="EC" id="6.1.1.14" evidence="10"/>
<dbReference type="OrthoDB" id="9775440at2"/>
<evidence type="ECO:0000256" key="3">
    <source>
        <dbReference type="ARBA" id="ARBA00022490"/>
    </source>
</evidence>
<dbReference type="InterPro" id="IPR008909">
    <property type="entry name" value="DALR_anticod-bd"/>
</dbReference>
<keyword evidence="8 10" id="KW-0030">Aminoacyl-tRNA synthetase</keyword>
<dbReference type="HAMAP" id="MF_00255">
    <property type="entry name" value="Gly_tRNA_synth_beta"/>
    <property type="match status" value="1"/>
</dbReference>
<sequence>MSNRYLLEIGVEELPARFISGALNQLKGNFKNMLKNERIGYANVETYATPRRLVLIVDGLKEDQDTLEEIVKGPAKRIAYDSQGYPSKALEGFMRGQGVKEDQIFTKEYNGEEYIYARVIKEGKDTFTILSENVADIIKSIVFPKSMRWGGKNIRFARPIRWIVSLLNDRIVPFDLEGIKVGNTTKGHRFLGSKSIEINKVDEYFDKLEENYVIVDQNKRKEIIKYNSEKLAKEKGGNLLVDEDLLDEVTNIVEYPTPMIGRIKEEYLNLPDDVVITPMKEHLRFFPIVNDKGVLLPYFITVRNGNDQYIDVVIKGNEKVLGARLEDAKFFYYEDIKNPIEDYVEPLKNIVFQEKLGTLYDKTIRIRKLAKKIGDYLEVGEETQRNIDRAAYLSKADLVTKMVGEFTELQGRMGMEYAKHSGENEIVSTAIYEQYLPRFAGDDLPTTTAGSILSIADKLDTISGCFAIGIEPTGSQDPYGLRRQALGVINIVLDRRLNLSLGELIDFALYIYVEELGLVFDYAEVKNSILGFFNGRIKNMFSDMGIRYDIIDGVISTGIDNIYDLMIRANKLNEYFEKYGLTDVLSTFNRVTNLAEKSTSTEVKRDLLIEDAEIELYDGFNDIEEKVLNHLDKKEYDKALEQFIVLKEAIDNFFDKVMVMVDDEAIRENRLNLLGKISKTMLLICDLSKLVKQS</sequence>
<protein>
    <recommendedName>
        <fullName evidence="10">Glycine--tRNA ligase beta subunit</fullName>
        <ecNumber evidence="10">6.1.1.14</ecNumber>
    </recommendedName>
    <alternativeName>
        <fullName evidence="10">Glycyl-tRNA synthetase beta subunit</fullName>
        <shortName evidence="10">GlyRS</shortName>
    </alternativeName>
</protein>
<dbReference type="PANTHER" id="PTHR30075">
    <property type="entry name" value="GLYCYL-TRNA SYNTHETASE"/>
    <property type="match status" value="1"/>
</dbReference>
<dbReference type="PRINTS" id="PR01045">
    <property type="entry name" value="TRNASYNTHGB"/>
</dbReference>
<keyword evidence="5 10" id="KW-0547">Nucleotide-binding</keyword>
<comment type="subcellular location">
    <subcellularLocation>
        <location evidence="1 10">Cytoplasm</location>
    </subcellularLocation>
</comment>
<dbReference type="RefSeq" id="WP_093750737.1">
    <property type="nucleotide sequence ID" value="NZ_BSYN01000002.1"/>
</dbReference>
<keyword evidence="7 10" id="KW-0648">Protein biosynthesis</keyword>
<feature type="domain" description="DALR anticodon binding" evidence="11">
    <location>
        <begin position="589"/>
        <end position="681"/>
    </location>
</feature>
<dbReference type="GO" id="GO:0005524">
    <property type="term" value="F:ATP binding"/>
    <property type="evidence" value="ECO:0007669"/>
    <property type="project" value="UniProtKB-UniRule"/>
</dbReference>
<dbReference type="GO" id="GO:0005829">
    <property type="term" value="C:cytosol"/>
    <property type="evidence" value="ECO:0007669"/>
    <property type="project" value="TreeGrafter"/>
</dbReference>
<dbReference type="GO" id="GO:0006426">
    <property type="term" value="P:glycyl-tRNA aminoacylation"/>
    <property type="evidence" value="ECO:0007669"/>
    <property type="project" value="UniProtKB-UniRule"/>
</dbReference>
<dbReference type="AlphaFoldDB" id="A0A1H2T1F4"/>
<evidence type="ECO:0000256" key="9">
    <source>
        <dbReference type="ARBA" id="ARBA00047937"/>
    </source>
</evidence>
<evidence type="ECO:0000256" key="6">
    <source>
        <dbReference type="ARBA" id="ARBA00022840"/>
    </source>
</evidence>
<evidence type="ECO:0000256" key="7">
    <source>
        <dbReference type="ARBA" id="ARBA00022917"/>
    </source>
</evidence>